<evidence type="ECO:0000259" key="8">
    <source>
        <dbReference type="Pfam" id="PF16363"/>
    </source>
</evidence>
<dbReference type="FunFam" id="3.40.50.720:FF:000304">
    <property type="entry name" value="UDP-glucose 4,6-dehydratase"/>
    <property type="match status" value="1"/>
</dbReference>
<dbReference type="Pfam" id="PF16363">
    <property type="entry name" value="GDP_Man_Dehyd"/>
    <property type="match status" value="1"/>
</dbReference>
<comment type="catalytic activity">
    <reaction evidence="1 7">
        <text>dTDP-alpha-D-glucose = dTDP-4-dehydro-6-deoxy-alpha-D-glucose + H2O</text>
        <dbReference type="Rhea" id="RHEA:17221"/>
        <dbReference type="ChEBI" id="CHEBI:15377"/>
        <dbReference type="ChEBI" id="CHEBI:57477"/>
        <dbReference type="ChEBI" id="CHEBI:57649"/>
        <dbReference type="EC" id="4.2.1.46"/>
    </reaction>
</comment>
<accession>A0A1F5NRV1</accession>
<dbReference type="EC" id="4.2.1.46" evidence="4 7"/>
<dbReference type="Gene3D" id="3.90.25.10">
    <property type="entry name" value="UDP-galactose 4-epimerase, domain 1"/>
    <property type="match status" value="1"/>
</dbReference>
<evidence type="ECO:0000256" key="5">
    <source>
        <dbReference type="ARBA" id="ARBA00023027"/>
    </source>
</evidence>
<evidence type="ECO:0000256" key="4">
    <source>
        <dbReference type="ARBA" id="ARBA00011990"/>
    </source>
</evidence>
<evidence type="ECO:0000313" key="9">
    <source>
        <dbReference type="EMBL" id="OGE80080.1"/>
    </source>
</evidence>
<evidence type="ECO:0000256" key="7">
    <source>
        <dbReference type="RuleBase" id="RU004473"/>
    </source>
</evidence>
<evidence type="ECO:0000256" key="6">
    <source>
        <dbReference type="ARBA" id="ARBA00023239"/>
    </source>
</evidence>
<dbReference type="PANTHER" id="PTHR43000">
    <property type="entry name" value="DTDP-D-GLUCOSE 4,6-DEHYDRATASE-RELATED"/>
    <property type="match status" value="1"/>
</dbReference>
<dbReference type="NCBIfam" id="TIGR01181">
    <property type="entry name" value="dTDP_gluc_dehyt"/>
    <property type="match status" value="1"/>
</dbReference>
<comment type="similarity">
    <text evidence="3 7">Belongs to the NAD(P)-dependent epimerase/dehydratase family. dTDP-glucose dehydratase subfamily.</text>
</comment>
<evidence type="ECO:0000313" key="10">
    <source>
        <dbReference type="Proteomes" id="UP000176233"/>
    </source>
</evidence>
<reference evidence="9 10" key="1">
    <citation type="journal article" date="2016" name="Nat. Commun.">
        <title>Thousands of microbial genomes shed light on interconnected biogeochemical processes in an aquifer system.</title>
        <authorList>
            <person name="Anantharaman K."/>
            <person name="Brown C.T."/>
            <person name="Hug L.A."/>
            <person name="Sharon I."/>
            <person name="Castelle C.J."/>
            <person name="Probst A.J."/>
            <person name="Thomas B.C."/>
            <person name="Singh A."/>
            <person name="Wilkins M.J."/>
            <person name="Karaoz U."/>
            <person name="Brodie E.L."/>
            <person name="Williams K.H."/>
            <person name="Hubbard S.S."/>
            <person name="Banfield J.F."/>
        </authorList>
    </citation>
    <scope>NUCLEOTIDE SEQUENCE [LARGE SCALE GENOMIC DNA]</scope>
</reference>
<evidence type="ECO:0000256" key="3">
    <source>
        <dbReference type="ARBA" id="ARBA00008178"/>
    </source>
</evidence>
<comment type="cofactor">
    <cofactor evidence="2 7">
        <name>NAD(+)</name>
        <dbReference type="ChEBI" id="CHEBI:57540"/>
    </cofactor>
</comment>
<evidence type="ECO:0000256" key="2">
    <source>
        <dbReference type="ARBA" id="ARBA00001911"/>
    </source>
</evidence>
<protein>
    <recommendedName>
        <fullName evidence="4 7">dTDP-glucose 4,6-dehydratase</fullName>
        <ecNumber evidence="4 7">4.2.1.46</ecNumber>
    </recommendedName>
</protein>
<organism evidence="9 10">
    <name type="scientific">Candidatus Doudnabacteria bacterium RIFCSPHIGHO2_01_FULL_45_18</name>
    <dbReference type="NCBI Taxonomy" id="1817823"/>
    <lineage>
        <taxon>Bacteria</taxon>
        <taxon>Candidatus Doudnaibacteriota</taxon>
    </lineage>
</organism>
<dbReference type="InterPro" id="IPR016040">
    <property type="entry name" value="NAD(P)-bd_dom"/>
</dbReference>
<name>A0A1F5NRV1_9BACT</name>
<dbReference type="EMBL" id="MFEJ01000022">
    <property type="protein sequence ID" value="OGE80080.1"/>
    <property type="molecule type" value="Genomic_DNA"/>
</dbReference>
<dbReference type="GO" id="GO:0008460">
    <property type="term" value="F:dTDP-glucose 4,6-dehydratase activity"/>
    <property type="evidence" value="ECO:0007669"/>
    <property type="project" value="UniProtKB-EC"/>
</dbReference>
<dbReference type="SUPFAM" id="SSF51735">
    <property type="entry name" value="NAD(P)-binding Rossmann-fold domains"/>
    <property type="match status" value="1"/>
</dbReference>
<dbReference type="Proteomes" id="UP000176233">
    <property type="component" value="Unassembled WGS sequence"/>
</dbReference>
<dbReference type="InterPro" id="IPR036291">
    <property type="entry name" value="NAD(P)-bd_dom_sf"/>
</dbReference>
<sequence>MKYLITGGAGFIGSNFIHYLFDKYPEIEIINLDKLTYAGNLDNLKKFSAESGSASGGENYRYKFVKGDIADAELVNKLVRQVDVVVNFAAESHVDRSILDPAVFIKTNVLGTQVLLEAAHKNGKKRFHHVSTDEVYGSISLDSDEKWTEESPYQPRSLYSASKAASDHLVRAYFHTFGLPVTISNCANNLGPYMYPEKFISLAITNLLEGKKVPVYGEGKQVREWLHVEDHYVAIDLILEKGKVGETYFVGPPDEDRPNNLETIKKLLKIMNLPEDRIEFVKDRPGHDVKYAMNTSKIRKELGFTPKYSLDETLKKTVEWYQTNIEWWQKIKGSPEYKNYYDQQYAKR</sequence>
<proteinExistence type="inferred from homology"/>
<comment type="caution">
    <text evidence="9">The sequence shown here is derived from an EMBL/GenBank/DDBJ whole genome shotgun (WGS) entry which is preliminary data.</text>
</comment>
<dbReference type="Gene3D" id="3.40.50.720">
    <property type="entry name" value="NAD(P)-binding Rossmann-like Domain"/>
    <property type="match status" value="1"/>
</dbReference>
<gene>
    <name evidence="9" type="ORF">A2660_00315</name>
</gene>
<keyword evidence="6 7" id="KW-0456">Lyase</keyword>
<evidence type="ECO:0000256" key="1">
    <source>
        <dbReference type="ARBA" id="ARBA00001539"/>
    </source>
</evidence>
<keyword evidence="5" id="KW-0520">NAD</keyword>
<feature type="domain" description="NAD(P)-binding" evidence="8">
    <location>
        <begin position="4"/>
        <end position="317"/>
    </location>
</feature>
<dbReference type="InterPro" id="IPR005888">
    <property type="entry name" value="dTDP_Gluc_deHydtase"/>
</dbReference>
<dbReference type="CDD" id="cd05246">
    <property type="entry name" value="dTDP_GD_SDR_e"/>
    <property type="match status" value="1"/>
</dbReference>
<dbReference type="GO" id="GO:0009225">
    <property type="term" value="P:nucleotide-sugar metabolic process"/>
    <property type="evidence" value="ECO:0007669"/>
    <property type="project" value="InterPro"/>
</dbReference>
<dbReference type="AlphaFoldDB" id="A0A1F5NRV1"/>